<dbReference type="SUPFAM" id="SSF102588">
    <property type="entry name" value="LmbE-like"/>
    <property type="match status" value="1"/>
</dbReference>
<dbReference type="Proteomes" id="UP000421791">
    <property type="component" value="Unassembled WGS sequence"/>
</dbReference>
<gene>
    <name evidence="2" type="ORF">F2Z09_05390</name>
    <name evidence="1" type="ORF">F2Z22_04260</name>
</gene>
<dbReference type="PANTHER" id="PTHR12993:SF11">
    <property type="entry name" value="N-ACETYLGLUCOSAMINYL-PHOSPHATIDYLINOSITOL DE-N-ACETYLASE"/>
    <property type="match status" value="1"/>
</dbReference>
<dbReference type="AlphaFoldDB" id="A0A7J4YSE7"/>
<evidence type="ECO:0000313" key="4">
    <source>
        <dbReference type="Proteomes" id="UP000440198"/>
    </source>
</evidence>
<dbReference type="InterPro" id="IPR003737">
    <property type="entry name" value="GlcNAc_PI_deacetylase-related"/>
</dbReference>
<evidence type="ECO:0000313" key="1">
    <source>
        <dbReference type="EMBL" id="KAA5232004.1"/>
    </source>
</evidence>
<proteinExistence type="predicted"/>
<sequence>MFGIVKDVIRLLRIGIIRMMASVRSDIFTILSGSKVLIVAPHPDDEIIGCAGLMQSLLKAGKEVHIVILTGGEGSHKGCCSKSNSELIEARRDLAAKANKQIGITKENLYFLHYQDGNIHYEYQETEKLADLIKGVQPNSIFVPHKGEGWNDHLQVRNMIQKLIKNNSDIRLYEYCVWFWYYNTWNIDWKNAFTLSMTKAEHLLKNQAIDTYILPKAPCGNPWSGVLPKVFIKAARWNKELYFRIR</sequence>
<organism evidence="1 3">
    <name type="scientific">Bacteroides finegoldii</name>
    <dbReference type="NCBI Taxonomy" id="338188"/>
    <lineage>
        <taxon>Bacteria</taxon>
        <taxon>Pseudomonadati</taxon>
        <taxon>Bacteroidota</taxon>
        <taxon>Bacteroidia</taxon>
        <taxon>Bacteroidales</taxon>
        <taxon>Bacteroidaceae</taxon>
        <taxon>Bacteroides</taxon>
    </lineage>
</organism>
<dbReference type="GeneID" id="92988491"/>
<dbReference type="Proteomes" id="UP000440198">
    <property type="component" value="Unassembled WGS sequence"/>
</dbReference>
<evidence type="ECO:0000313" key="2">
    <source>
        <dbReference type="EMBL" id="KAA5258976.1"/>
    </source>
</evidence>
<name>A0A7J4YSE7_9BACE</name>
<dbReference type="Gene3D" id="3.40.50.10320">
    <property type="entry name" value="LmbE-like"/>
    <property type="match status" value="1"/>
</dbReference>
<dbReference type="EMBL" id="VWAK01000004">
    <property type="protein sequence ID" value="KAA5232004.1"/>
    <property type="molecule type" value="Genomic_DNA"/>
</dbReference>
<protein>
    <submittedName>
        <fullName evidence="1">PIG-L family deacetylase</fullName>
    </submittedName>
</protein>
<dbReference type="GO" id="GO:0016811">
    <property type="term" value="F:hydrolase activity, acting on carbon-nitrogen (but not peptide) bonds, in linear amides"/>
    <property type="evidence" value="ECO:0007669"/>
    <property type="project" value="TreeGrafter"/>
</dbReference>
<dbReference type="EMBL" id="VWAG01000006">
    <property type="protein sequence ID" value="KAA5258976.1"/>
    <property type="molecule type" value="Genomic_DNA"/>
</dbReference>
<dbReference type="RefSeq" id="WP_007753103.1">
    <property type="nucleotide sequence ID" value="NZ_CATZIF010000017.1"/>
</dbReference>
<comment type="caution">
    <text evidence="1">The sequence shown here is derived from an EMBL/GenBank/DDBJ whole genome shotgun (WGS) entry which is preliminary data.</text>
</comment>
<reference evidence="3 4" key="1">
    <citation type="journal article" date="2019" name="Nat. Med.">
        <title>A library of human gut bacterial isolates paired with longitudinal multiomics data enables mechanistic microbiome research.</title>
        <authorList>
            <person name="Poyet M."/>
            <person name="Groussin M."/>
            <person name="Gibbons S.M."/>
            <person name="Avila-Pacheco J."/>
            <person name="Jiang X."/>
            <person name="Kearney S.M."/>
            <person name="Perrotta A.R."/>
            <person name="Berdy B."/>
            <person name="Zhao S."/>
            <person name="Lieberman T.D."/>
            <person name="Swanson P.K."/>
            <person name="Smith M."/>
            <person name="Roesemann S."/>
            <person name="Alexander J.E."/>
            <person name="Rich S.A."/>
            <person name="Livny J."/>
            <person name="Vlamakis H."/>
            <person name="Clish C."/>
            <person name="Bullock K."/>
            <person name="Deik A."/>
            <person name="Scott J."/>
            <person name="Pierce K.A."/>
            <person name="Xavier R.J."/>
            <person name="Alm E.J."/>
        </authorList>
    </citation>
    <scope>NUCLEOTIDE SEQUENCE [LARGE SCALE GENOMIC DNA]</scope>
    <source>
        <strain evidence="2 4">BIOML-A2</strain>
        <strain evidence="1 3">BIOML-A6</strain>
    </source>
</reference>
<dbReference type="Pfam" id="PF02585">
    <property type="entry name" value="PIG-L"/>
    <property type="match status" value="1"/>
</dbReference>
<dbReference type="InterPro" id="IPR024078">
    <property type="entry name" value="LmbE-like_dom_sf"/>
</dbReference>
<keyword evidence="4" id="KW-1185">Reference proteome</keyword>
<evidence type="ECO:0000313" key="3">
    <source>
        <dbReference type="Proteomes" id="UP000421791"/>
    </source>
</evidence>
<accession>A0A7J4YSE7</accession>
<dbReference type="PANTHER" id="PTHR12993">
    <property type="entry name" value="N-ACETYLGLUCOSAMINYL-PHOSPHATIDYLINOSITOL DE-N-ACETYLASE-RELATED"/>
    <property type="match status" value="1"/>
</dbReference>